<proteinExistence type="predicted"/>
<sequence length="298" mass="33580">MAAGKKTEEKSESMEKEMQQIMASLEKGIDEVRAEMSQNMADLRRFMEEQLWLLTAQAMTGSRAEGSGTVAVGVRDGCGVGVREGYDTQAMGERRELVGQVEEFEHNLGNRSNLGFSLVKDVVSCVESAAVLIRSVEFFCAERSELRFLGLMKDSAWVLFGKRVTRRRRVDSNREWMDVLKDSRPASLFAEVDGEFLEGEQRGRRGSLTGDFRDMEWVYPRIWRATMGSCQSCGGRIIGHRFEVSAAPLHDVPEEILEGIFVNGLKAEIRAELRLLKPAGLTEIMDTTQRIEEKNMLL</sequence>
<organism evidence="1 2">
    <name type="scientific">Morus notabilis</name>
    <dbReference type="NCBI Taxonomy" id="981085"/>
    <lineage>
        <taxon>Eukaryota</taxon>
        <taxon>Viridiplantae</taxon>
        <taxon>Streptophyta</taxon>
        <taxon>Embryophyta</taxon>
        <taxon>Tracheophyta</taxon>
        <taxon>Spermatophyta</taxon>
        <taxon>Magnoliopsida</taxon>
        <taxon>eudicotyledons</taxon>
        <taxon>Gunneridae</taxon>
        <taxon>Pentapetalae</taxon>
        <taxon>rosids</taxon>
        <taxon>fabids</taxon>
        <taxon>Rosales</taxon>
        <taxon>Moraceae</taxon>
        <taxon>Moreae</taxon>
        <taxon>Morus</taxon>
    </lineage>
</organism>
<dbReference type="Proteomes" id="UP000030645">
    <property type="component" value="Unassembled WGS sequence"/>
</dbReference>
<dbReference type="EMBL" id="KE345061">
    <property type="protein sequence ID" value="EXB92422.1"/>
    <property type="molecule type" value="Genomic_DNA"/>
</dbReference>
<dbReference type="AlphaFoldDB" id="W9RT13"/>
<reference evidence="2" key="1">
    <citation type="submission" date="2013-01" db="EMBL/GenBank/DDBJ databases">
        <title>Draft Genome Sequence of a Mulberry Tree, Morus notabilis C.K. Schneid.</title>
        <authorList>
            <person name="He N."/>
            <person name="Zhao S."/>
        </authorList>
    </citation>
    <scope>NUCLEOTIDE SEQUENCE</scope>
</reference>
<evidence type="ECO:0000313" key="1">
    <source>
        <dbReference type="EMBL" id="EXB92422.1"/>
    </source>
</evidence>
<protein>
    <submittedName>
        <fullName evidence="1">Uncharacterized protein</fullName>
    </submittedName>
</protein>
<evidence type="ECO:0000313" key="2">
    <source>
        <dbReference type="Proteomes" id="UP000030645"/>
    </source>
</evidence>
<keyword evidence="2" id="KW-1185">Reference proteome</keyword>
<gene>
    <name evidence="1" type="ORF">L484_021406</name>
</gene>
<accession>W9RT13</accession>
<name>W9RT13_9ROSA</name>